<dbReference type="InterPro" id="IPR003033">
    <property type="entry name" value="SCP2_sterol-bd_dom"/>
</dbReference>
<accession>A0A5M3MYG8</accession>
<dbReference type="PANTHER" id="PTHR10094">
    <property type="entry name" value="STEROL CARRIER PROTEIN 2 SCP-2 FAMILY PROTEIN"/>
    <property type="match status" value="1"/>
</dbReference>
<evidence type="ECO:0000313" key="2">
    <source>
        <dbReference type="EMBL" id="EIW84096.1"/>
    </source>
</evidence>
<dbReference type="Gene3D" id="3.30.1050.10">
    <property type="entry name" value="SCP2 sterol-binding domain"/>
    <property type="match status" value="1"/>
</dbReference>
<dbReference type="SUPFAM" id="SSF55718">
    <property type="entry name" value="SCP-like"/>
    <property type="match status" value="1"/>
</dbReference>
<name>A0A5M3MYG8_CONPW</name>
<evidence type="ECO:0000259" key="1">
    <source>
        <dbReference type="Pfam" id="PF02036"/>
    </source>
</evidence>
<dbReference type="RefSeq" id="XP_007765901.1">
    <property type="nucleotide sequence ID" value="XM_007767711.1"/>
</dbReference>
<feature type="domain" description="SCP2" evidence="1">
    <location>
        <begin position="19"/>
        <end position="120"/>
    </location>
</feature>
<dbReference type="EMBL" id="JH711575">
    <property type="protein sequence ID" value="EIW84096.1"/>
    <property type="molecule type" value="Genomic_DNA"/>
</dbReference>
<proteinExistence type="predicted"/>
<dbReference type="AlphaFoldDB" id="A0A5M3MYG8"/>
<dbReference type="GO" id="GO:0005829">
    <property type="term" value="C:cytosol"/>
    <property type="evidence" value="ECO:0007669"/>
    <property type="project" value="TreeGrafter"/>
</dbReference>
<protein>
    <submittedName>
        <fullName evidence="2">Sterol-binding-like protein</fullName>
    </submittedName>
</protein>
<reference evidence="3" key="1">
    <citation type="journal article" date="2012" name="Science">
        <title>The Paleozoic origin of enzymatic lignin decomposition reconstructed from 31 fungal genomes.</title>
        <authorList>
            <person name="Floudas D."/>
            <person name="Binder M."/>
            <person name="Riley R."/>
            <person name="Barry K."/>
            <person name="Blanchette R.A."/>
            <person name="Henrissat B."/>
            <person name="Martinez A.T."/>
            <person name="Otillar R."/>
            <person name="Spatafora J.W."/>
            <person name="Yadav J.S."/>
            <person name="Aerts A."/>
            <person name="Benoit I."/>
            <person name="Boyd A."/>
            <person name="Carlson A."/>
            <person name="Copeland A."/>
            <person name="Coutinho P.M."/>
            <person name="de Vries R.P."/>
            <person name="Ferreira P."/>
            <person name="Findley K."/>
            <person name="Foster B."/>
            <person name="Gaskell J."/>
            <person name="Glotzer D."/>
            <person name="Gorecki P."/>
            <person name="Heitman J."/>
            <person name="Hesse C."/>
            <person name="Hori C."/>
            <person name="Igarashi K."/>
            <person name="Jurgens J.A."/>
            <person name="Kallen N."/>
            <person name="Kersten P."/>
            <person name="Kohler A."/>
            <person name="Kuees U."/>
            <person name="Kumar T.K.A."/>
            <person name="Kuo A."/>
            <person name="LaButti K."/>
            <person name="Larrondo L.F."/>
            <person name="Lindquist E."/>
            <person name="Ling A."/>
            <person name="Lombard V."/>
            <person name="Lucas S."/>
            <person name="Lundell T."/>
            <person name="Martin R."/>
            <person name="McLaughlin D.J."/>
            <person name="Morgenstern I."/>
            <person name="Morin E."/>
            <person name="Murat C."/>
            <person name="Nagy L.G."/>
            <person name="Nolan M."/>
            <person name="Ohm R.A."/>
            <person name="Patyshakuliyeva A."/>
            <person name="Rokas A."/>
            <person name="Ruiz-Duenas F.J."/>
            <person name="Sabat G."/>
            <person name="Salamov A."/>
            <person name="Samejima M."/>
            <person name="Schmutz J."/>
            <person name="Slot J.C."/>
            <person name="St John F."/>
            <person name="Stenlid J."/>
            <person name="Sun H."/>
            <person name="Sun S."/>
            <person name="Syed K."/>
            <person name="Tsang A."/>
            <person name="Wiebenga A."/>
            <person name="Young D."/>
            <person name="Pisabarro A."/>
            <person name="Eastwood D.C."/>
            <person name="Martin F."/>
            <person name="Cullen D."/>
            <person name="Grigoriev I.V."/>
            <person name="Hibbett D.S."/>
        </authorList>
    </citation>
    <scope>NUCLEOTIDE SEQUENCE [LARGE SCALE GENOMIC DNA]</scope>
    <source>
        <strain evidence="3">RWD-64-598 SS2</strain>
    </source>
</reference>
<dbReference type="OMA" id="WTIDMKK"/>
<sequence>MSDLKADGFKASDIISELNKSFDGFSDAERKAQIKKTNGIFELKITNAEKAEAVWTIDLKNKGVVYKGPAKPKADVTLIMSDDTFSQLASGKLDGQKAFISGKLKTRGNMMLATKLGAVLETAKGQQKAKL</sequence>
<dbReference type="InterPro" id="IPR036527">
    <property type="entry name" value="SCP2_sterol-bd_dom_sf"/>
</dbReference>
<dbReference type="OrthoDB" id="10265837at2759"/>
<dbReference type="GeneID" id="19199490"/>
<comment type="caution">
    <text evidence="2">The sequence shown here is derived from an EMBL/GenBank/DDBJ whole genome shotgun (WGS) entry which is preliminary data.</text>
</comment>
<dbReference type="PANTHER" id="PTHR10094:SF28">
    <property type="entry name" value="SCP2 DOMAIN-CONTAINING PROTEIN"/>
    <property type="match status" value="1"/>
</dbReference>
<dbReference type="Proteomes" id="UP000053558">
    <property type="component" value="Unassembled WGS sequence"/>
</dbReference>
<dbReference type="KEGG" id="cput:CONPUDRAFT_119686"/>
<keyword evidence="3" id="KW-1185">Reference proteome</keyword>
<organism evidence="2 3">
    <name type="scientific">Coniophora puteana (strain RWD-64-598)</name>
    <name type="common">Brown rot fungus</name>
    <dbReference type="NCBI Taxonomy" id="741705"/>
    <lineage>
        <taxon>Eukaryota</taxon>
        <taxon>Fungi</taxon>
        <taxon>Dikarya</taxon>
        <taxon>Basidiomycota</taxon>
        <taxon>Agaricomycotina</taxon>
        <taxon>Agaricomycetes</taxon>
        <taxon>Agaricomycetidae</taxon>
        <taxon>Boletales</taxon>
        <taxon>Coniophorineae</taxon>
        <taxon>Coniophoraceae</taxon>
        <taxon>Coniophora</taxon>
    </lineage>
</organism>
<dbReference type="Pfam" id="PF02036">
    <property type="entry name" value="SCP2"/>
    <property type="match status" value="1"/>
</dbReference>
<evidence type="ECO:0000313" key="3">
    <source>
        <dbReference type="Proteomes" id="UP000053558"/>
    </source>
</evidence>
<dbReference type="FunFam" id="3.30.1050.10:FF:000001">
    <property type="entry name" value="Putative Non-specific lipid-transfer protein"/>
    <property type="match status" value="1"/>
</dbReference>
<gene>
    <name evidence="2" type="ORF">CONPUDRAFT_119686</name>
</gene>